<accession>A0A1H9UU83</accession>
<dbReference type="AlphaFoldDB" id="A0A1H9UU83"/>
<dbReference type="EMBL" id="FOGU01000006">
    <property type="protein sequence ID" value="SES13035.1"/>
    <property type="molecule type" value="Genomic_DNA"/>
</dbReference>
<organism evidence="2 3">
    <name type="scientific">Tranquillimonas rosea</name>
    <dbReference type="NCBI Taxonomy" id="641238"/>
    <lineage>
        <taxon>Bacteria</taxon>
        <taxon>Pseudomonadati</taxon>
        <taxon>Pseudomonadota</taxon>
        <taxon>Alphaproteobacteria</taxon>
        <taxon>Rhodobacterales</taxon>
        <taxon>Roseobacteraceae</taxon>
        <taxon>Tranquillimonas</taxon>
    </lineage>
</organism>
<evidence type="ECO:0000313" key="2">
    <source>
        <dbReference type="EMBL" id="SES13035.1"/>
    </source>
</evidence>
<name>A0A1H9UU83_9RHOB</name>
<evidence type="ECO:0000313" key="3">
    <source>
        <dbReference type="Proteomes" id="UP000198885"/>
    </source>
</evidence>
<evidence type="ECO:0008006" key="4">
    <source>
        <dbReference type="Google" id="ProtNLM"/>
    </source>
</evidence>
<dbReference type="OrthoDB" id="7871968at2"/>
<dbReference type="STRING" id="641238.SAMN04490244_1068"/>
<dbReference type="InterPro" id="IPR021425">
    <property type="entry name" value="DUF3072"/>
</dbReference>
<keyword evidence="3" id="KW-1185">Reference proteome</keyword>
<gene>
    <name evidence="2" type="ORF">SAMN04490244_1068</name>
</gene>
<reference evidence="2 3" key="1">
    <citation type="submission" date="2016-10" db="EMBL/GenBank/DDBJ databases">
        <authorList>
            <person name="de Groot N.N."/>
        </authorList>
    </citation>
    <scope>NUCLEOTIDE SEQUENCE [LARGE SCALE GENOMIC DNA]</scope>
    <source>
        <strain evidence="2 3">DSM 23042</strain>
    </source>
</reference>
<feature type="region of interest" description="Disordered" evidence="1">
    <location>
        <begin position="1"/>
        <end position="29"/>
    </location>
</feature>
<protein>
    <recommendedName>
        <fullName evidence="4">DUF3072 domain-containing protein</fullName>
    </recommendedName>
</protein>
<dbReference type="Proteomes" id="UP000198885">
    <property type="component" value="Unassembled WGS sequence"/>
</dbReference>
<dbReference type="RefSeq" id="WP_092693508.1">
    <property type="nucleotide sequence ID" value="NZ_CBDDGO010000004.1"/>
</dbReference>
<sequence>MSRNTNSPKAADATPLSAVTTVGTHGDDPMTEKQAAILRALSDEAGEPFDASLDRQQAEDRIAYLREETGRAEE</sequence>
<proteinExistence type="predicted"/>
<dbReference type="Pfam" id="PF11272">
    <property type="entry name" value="DUF3072"/>
    <property type="match status" value="1"/>
</dbReference>
<evidence type="ECO:0000256" key="1">
    <source>
        <dbReference type="SAM" id="MobiDB-lite"/>
    </source>
</evidence>